<dbReference type="PANTHER" id="PTHR10622">
    <property type="entry name" value="HET DOMAIN-CONTAINING PROTEIN"/>
    <property type="match status" value="1"/>
</dbReference>
<dbReference type="PROSITE" id="PS00678">
    <property type="entry name" value="WD_REPEATS_1"/>
    <property type="match status" value="2"/>
</dbReference>
<feature type="repeat" description="TPR" evidence="4">
    <location>
        <begin position="592"/>
        <end position="625"/>
    </location>
</feature>
<dbReference type="SUPFAM" id="SSF48452">
    <property type="entry name" value="TPR-like"/>
    <property type="match status" value="2"/>
</dbReference>
<feature type="domain" description="Heterokaryon incompatibility" evidence="5">
    <location>
        <begin position="730"/>
        <end position="822"/>
    </location>
</feature>
<keyword evidence="7" id="KW-1185">Reference proteome</keyword>
<dbReference type="InterPro" id="IPR011990">
    <property type="entry name" value="TPR-like_helical_dom_sf"/>
</dbReference>
<sequence length="1208" mass="133837">MGTRIDTSKPLEIVHNGGVNSVAFSPDGNYIVTGCNDGTIQQWHVGGGKTGATMNADGSVLVIGISSDGKWIVSGGLDCKITVWDAKTQKMAFESRLANETWVNALDVSPGSTRFASASSDCVVNIWSLMTGHRLVGPLKHNNRVECVAFSPDGDHLVTAGANDCMRIWDSRDGELLVEVPGFFPESLVWWHDDRIFASTRSTQRWIDAFSGSILVEFPRDGDTTTKAHLAVSRNRKSLVGLDKHILRFWNHTTNTWSSTAHELGYHGCTIAVSPDSHHLVTGGEDRVSIWSLSGGAPENTDKHQDGVFMHLNGVVQELWLQGNLGSALEVLSHDIVLNGKSHHTCANRALVQARLGKWSNALVDAEMSIDVHPSVIGCIAKSIAFSGQDKHEDSMQAFDLAFSYCGSEQVNYLLLVKSVVLFLTGRHRYAIGRITDLTKFLSGTVTHYYCAVQAHMSVVLAEAAIESHDYGQAIQLLASVTDPGEFSQLPELLTVSLITGWNFKFLRFKFYQKKCEALFAAGLTGGAVASFLEVDLSSATKSKEDMQWVPEFRKQCVDKLNELGDVAMGSAAHEDAAAYYSSLLILDPSSTAVLIKRSKVHRAMGNWEAALDDANAAIALDPSDPWGYESKHAALHGAGRYDEAIGALTRELHCVNPSQTIAAIISSAKHIQRDLPLILIDTKDGHLCDEQERMRVFEEDAKFKQLVSSMVLQFDVAAINQAVREFFRYATFSHTWDGDEPLYHDILHGSIHDLAGSPKLMKLLMFCTIVREAGFRWAWSDTCCINKTDGAALQESLTSMFQWYHESSLTVIHLKGVFSDSELGALEKSLWNTRAWTLQEFFASKVIRFYTEDWKPYLPHEHIFNHKESPVVMQEMARATGIDAKELLSLRPGSENVREKLRLASTRYATKQEDIAYSLFGIFDVSIPVTYGEGQRRALGRLLQEVLTRSGDAAILAWTGKASDYNSCLPAEITVYRESLSPHLPSPIPDVEMETLLSKLETISTIQDSAVELYDRLVILPTPRLVSRRLSLSCIVFLLRTVSGPFAARDDPSVRVYRATASALGEVEIRTSDDLGGLTNLVLVHPWLPSLFDPILPHEDMIADDVELLSPRVSWDSELPVIIKNLVISLPSQAFVQALQLPSPIDKTTRALRMFVRLRQPFGALLLAPHSSREYKRVATDNPIVVRIRKGVTPHYLMDKIRTLDIL</sequence>
<organism evidence="6 7">
    <name type="scientific">Boletus edulis BED1</name>
    <dbReference type="NCBI Taxonomy" id="1328754"/>
    <lineage>
        <taxon>Eukaryota</taxon>
        <taxon>Fungi</taxon>
        <taxon>Dikarya</taxon>
        <taxon>Basidiomycota</taxon>
        <taxon>Agaricomycotina</taxon>
        <taxon>Agaricomycetes</taxon>
        <taxon>Agaricomycetidae</taxon>
        <taxon>Boletales</taxon>
        <taxon>Boletineae</taxon>
        <taxon>Boletaceae</taxon>
        <taxon>Boletoideae</taxon>
        <taxon>Boletus</taxon>
    </lineage>
</organism>
<evidence type="ECO:0000256" key="2">
    <source>
        <dbReference type="ARBA" id="ARBA00022737"/>
    </source>
</evidence>
<evidence type="ECO:0000313" key="6">
    <source>
        <dbReference type="EMBL" id="KAF8432655.1"/>
    </source>
</evidence>
<dbReference type="InterPro" id="IPR036322">
    <property type="entry name" value="WD40_repeat_dom_sf"/>
</dbReference>
<evidence type="ECO:0000313" key="7">
    <source>
        <dbReference type="Proteomes" id="UP001194468"/>
    </source>
</evidence>
<dbReference type="PANTHER" id="PTHR10622:SF10">
    <property type="entry name" value="HET DOMAIN-CONTAINING PROTEIN"/>
    <property type="match status" value="1"/>
</dbReference>
<dbReference type="PROSITE" id="PS50005">
    <property type="entry name" value="TPR"/>
    <property type="match status" value="1"/>
</dbReference>
<evidence type="ECO:0000256" key="1">
    <source>
        <dbReference type="ARBA" id="ARBA00022574"/>
    </source>
</evidence>
<name>A0AAD4BK95_BOLED</name>
<dbReference type="InterPro" id="IPR019775">
    <property type="entry name" value="WD40_repeat_CS"/>
</dbReference>
<dbReference type="Proteomes" id="UP001194468">
    <property type="component" value="Unassembled WGS sequence"/>
</dbReference>
<dbReference type="Gene3D" id="2.130.10.10">
    <property type="entry name" value="YVTN repeat-like/Quinoprotein amine dehydrogenase"/>
    <property type="match status" value="3"/>
</dbReference>
<dbReference type="Gene3D" id="1.25.40.10">
    <property type="entry name" value="Tetratricopeptide repeat domain"/>
    <property type="match status" value="2"/>
</dbReference>
<dbReference type="AlphaFoldDB" id="A0AAD4BK95"/>
<feature type="repeat" description="WD" evidence="3">
    <location>
        <begin position="12"/>
        <end position="53"/>
    </location>
</feature>
<dbReference type="InterPro" id="IPR001680">
    <property type="entry name" value="WD40_rpt"/>
</dbReference>
<gene>
    <name evidence="6" type="ORF">L210DRAFT_3557504</name>
</gene>
<comment type="caution">
    <text evidence="6">The sequence shown here is derived from an EMBL/GenBank/DDBJ whole genome shotgun (WGS) entry which is preliminary data.</text>
</comment>
<proteinExistence type="predicted"/>
<dbReference type="SMART" id="SM00028">
    <property type="entry name" value="TPR"/>
    <property type="match status" value="3"/>
</dbReference>
<accession>A0AAD4BK95</accession>
<feature type="repeat" description="WD" evidence="3">
    <location>
        <begin position="53"/>
        <end position="94"/>
    </location>
</feature>
<evidence type="ECO:0000256" key="3">
    <source>
        <dbReference type="PROSITE-ProRule" id="PRU00221"/>
    </source>
</evidence>
<dbReference type="InterPro" id="IPR010730">
    <property type="entry name" value="HET"/>
</dbReference>
<reference evidence="6" key="1">
    <citation type="submission" date="2019-10" db="EMBL/GenBank/DDBJ databases">
        <authorList>
            <consortium name="DOE Joint Genome Institute"/>
            <person name="Kuo A."/>
            <person name="Miyauchi S."/>
            <person name="Kiss E."/>
            <person name="Drula E."/>
            <person name="Kohler A."/>
            <person name="Sanchez-Garcia M."/>
            <person name="Andreopoulos B."/>
            <person name="Barry K.W."/>
            <person name="Bonito G."/>
            <person name="Buee M."/>
            <person name="Carver A."/>
            <person name="Chen C."/>
            <person name="Cichocki N."/>
            <person name="Clum A."/>
            <person name="Culley D."/>
            <person name="Crous P.W."/>
            <person name="Fauchery L."/>
            <person name="Girlanda M."/>
            <person name="Hayes R."/>
            <person name="Keri Z."/>
            <person name="LaButti K."/>
            <person name="Lipzen A."/>
            <person name="Lombard V."/>
            <person name="Magnuson J."/>
            <person name="Maillard F."/>
            <person name="Morin E."/>
            <person name="Murat C."/>
            <person name="Nolan M."/>
            <person name="Ohm R."/>
            <person name="Pangilinan J."/>
            <person name="Pereira M."/>
            <person name="Perotto S."/>
            <person name="Peter M."/>
            <person name="Riley R."/>
            <person name="Sitrit Y."/>
            <person name="Stielow B."/>
            <person name="Szollosi G."/>
            <person name="Zifcakova L."/>
            <person name="Stursova M."/>
            <person name="Spatafora J.W."/>
            <person name="Tedersoo L."/>
            <person name="Vaario L.-M."/>
            <person name="Yamada A."/>
            <person name="Yan M."/>
            <person name="Wang P."/>
            <person name="Xu J."/>
            <person name="Bruns T."/>
            <person name="Baldrian P."/>
            <person name="Vilgalys R."/>
            <person name="Henrissat B."/>
            <person name="Grigoriev I.V."/>
            <person name="Hibbett D."/>
            <person name="Nagy L.G."/>
            <person name="Martin F.M."/>
        </authorList>
    </citation>
    <scope>NUCLEOTIDE SEQUENCE</scope>
    <source>
        <strain evidence="6">BED1</strain>
    </source>
</reference>
<reference evidence="6" key="2">
    <citation type="journal article" date="2020" name="Nat. Commun.">
        <title>Large-scale genome sequencing of mycorrhizal fungi provides insights into the early evolution of symbiotic traits.</title>
        <authorList>
            <person name="Miyauchi S."/>
            <person name="Kiss E."/>
            <person name="Kuo A."/>
            <person name="Drula E."/>
            <person name="Kohler A."/>
            <person name="Sanchez-Garcia M."/>
            <person name="Morin E."/>
            <person name="Andreopoulos B."/>
            <person name="Barry K.W."/>
            <person name="Bonito G."/>
            <person name="Buee M."/>
            <person name="Carver A."/>
            <person name="Chen C."/>
            <person name="Cichocki N."/>
            <person name="Clum A."/>
            <person name="Culley D."/>
            <person name="Crous P.W."/>
            <person name="Fauchery L."/>
            <person name="Girlanda M."/>
            <person name="Hayes R.D."/>
            <person name="Keri Z."/>
            <person name="LaButti K."/>
            <person name="Lipzen A."/>
            <person name="Lombard V."/>
            <person name="Magnuson J."/>
            <person name="Maillard F."/>
            <person name="Murat C."/>
            <person name="Nolan M."/>
            <person name="Ohm R.A."/>
            <person name="Pangilinan J."/>
            <person name="Pereira M.F."/>
            <person name="Perotto S."/>
            <person name="Peter M."/>
            <person name="Pfister S."/>
            <person name="Riley R."/>
            <person name="Sitrit Y."/>
            <person name="Stielow J.B."/>
            <person name="Szollosi G."/>
            <person name="Zifcakova L."/>
            <person name="Stursova M."/>
            <person name="Spatafora J.W."/>
            <person name="Tedersoo L."/>
            <person name="Vaario L.M."/>
            <person name="Yamada A."/>
            <person name="Yan M."/>
            <person name="Wang P."/>
            <person name="Xu J."/>
            <person name="Bruns T."/>
            <person name="Baldrian P."/>
            <person name="Vilgalys R."/>
            <person name="Dunand C."/>
            <person name="Henrissat B."/>
            <person name="Grigoriev I.V."/>
            <person name="Hibbett D."/>
            <person name="Nagy L.G."/>
            <person name="Martin F.M."/>
        </authorList>
    </citation>
    <scope>NUCLEOTIDE SEQUENCE</scope>
    <source>
        <strain evidence="6">BED1</strain>
    </source>
</reference>
<evidence type="ECO:0000256" key="4">
    <source>
        <dbReference type="PROSITE-ProRule" id="PRU00339"/>
    </source>
</evidence>
<feature type="repeat" description="WD" evidence="3">
    <location>
        <begin position="96"/>
        <end position="137"/>
    </location>
</feature>
<keyword evidence="4" id="KW-0802">TPR repeat</keyword>
<dbReference type="PROSITE" id="PS50082">
    <property type="entry name" value="WD_REPEATS_2"/>
    <property type="match status" value="4"/>
</dbReference>
<dbReference type="EMBL" id="WHUW01000038">
    <property type="protein sequence ID" value="KAF8432655.1"/>
    <property type="molecule type" value="Genomic_DNA"/>
</dbReference>
<dbReference type="Pfam" id="PF00400">
    <property type="entry name" value="WD40"/>
    <property type="match status" value="4"/>
</dbReference>
<evidence type="ECO:0000259" key="5">
    <source>
        <dbReference type="Pfam" id="PF06985"/>
    </source>
</evidence>
<keyword evidence="1 3" id="KW-0853">WD repeat</keyword>
<keyword evidence="2" id="KW-0677">Repeat</keyword>
<dbReference type="Pfam" id="PF06985">
    <property type="entry name" value="HET"/>
    <property type="match status" value="1"/>
</dbReference>
<feature type="repeat" description="WD" evidence="3">
    <location>
        <begin position="138"/>
        <end position="179"/>
    </location>
</feature>
<dbReference type="InterPro" id="IPR015943">
    <property type="entry name" value="WD40/YVTN_repeat-like_dom_sf"/>
</dbReference>
<dbReference type="InterPro" id="IPR019734">
    <property type="entry name" value="TPR_rpt"/>
</dbReference>
<protein>
    <recommendedName>
        <fullName evidence="5">Heterokaryon incompatibility domain-containing protein</fullName>
    </recommendedName>
</protein>
<dbReference type="SUPFAM" id="SSF50978">
    <property type="entry name" value="WD40 repeat-like"/>
    <property type="match status" value="1"/>
</dbReference>
<dbReference type="PROSITE" id="PS50294">
    <property type="entry name" value="WD_REPEATS_REGION"/>
    <property type="match status" value="2"/>
</dbReference>
<dbReference type="SMART" id="SM00320">
    <property type="entry name" value="WD40"/>
    <property type="match status" value="5"/>
</dbReference>